<dbReference type="InterPro" id="IPR000524">
    <property type="entry name" value="Tscrpt_reg_HTH_GntR"/>
</dbReference>
<dbReference type="OrthoDB" id="3567645at2"/>
<dbReference type="Pfam" id="PF00392">
    <property type="entry name" value="GntR"/>
    <property type="match status" value="1"/>
</dbReference>
<dbReference type="PANTHER" id="PTHR43537:SF5">
    <property type="entry name" value="UXU OPERON TRANSCRIPTIONAL REGULATOR"/>
    <property type="match status" value="1"/>
</dbReference>
<dbReference type="Gene3D" id="1.10.10.10">
    <property type="entry name" value="Winged helix-like DNA-binding domain superfamily/Winged helix DNA-binding domain"/>
    <property type="match status" value="1"/>
</dbReference>
<dbReference type="Pfam" id="PF07729">
    <property type="entry name" value="FCD"/>
    <property type="match status" value="1"/>
</dbReference>
<dbReference type="InterPro" id="IPR011711">
    <property type="entry name" value="GntR_C"/>
</dbReference>
<dbReference type="EMBL" id="SOEY01000009">
    <property type="protein sequence ID" value="TFB75024.1"/>
    <property type="molecule type" value="Genomic_DNA"/>
</dbReference>
<keyword evidence="2" id="KW-0238">DNA-binding</keyword>
<evidence type="ECO:0000259" key="4">
    <source>
        <dbReference type="PROSITE" id="PS50949"/>
    </source>
</evidence>
<comment type="caution">
    <text evidence="5">The sequence shown here is derived from an EMBL/GenBank/DDBJ whole genome shotgun (WGS) entry which is preliminary data.</text>
</comment>
<dbReference type="SMART" id="SM00345">
    <property type="entry name" value="HTH_GNTR"/>
    <property type="match status" value="1"/>
</dbReference>
<dbReference type="CDD" id="cd07377">
    <property type="entry name" value="WHTH_GntR"/>
    <property type="match status" value="1"/>
</dbReference>
<dbReference type="Gene3D" id="1.20.120.530">
    <property type="entry name" value="GntR ligand-binding domain-like"/>
    <property type="match status" value="1"/>
</dbReference>
<dbReference type="SUPFAM" id="SSF48008">
    <property type="entry name" value="GntR ligand-binding domain-like"/>
    <property type="match status" value="1"/>
</dbReference>
<sequence length="248" mass="26432">MKTPSEAASPPPGAKRLDEPVVDIFAPVEAQRSSQLVANRLRALIQSGAIAVGERLPAERDLCGRLGVSRVTLREALRMLEANGLIAVKLGVQGGAVVTVPSVDVVQSGISDLLSLSALTAAEVTEARAIIELGALPLVCERATEQDLVDLRAMCAYEQEARARGNFDARRSFEFHLRLCAAAQNPAVTMLLASFEVPILRSLHAAAHSDASGVDEHLRLLDAVARRDVVDAEAILREHLGRTAARVA</sequence>
<dbReference type="GO" id="GO:0003677">
    <property type="term" value="F:DNA binding"/>
    <property type="evidence" value="ECO:0007669"/>
    <property type="project" value="UniProtKB-KW"/>
</dbReference>
<organism evidence="5 6">
    <name type="scientific">Cryobacterium glaciale</name>
    <dbReference type="NCBI Taxonomy" id="1259145"/>
    <lineage>
        <taxon>Bacteria</taxon>
        <taxon>Bacillati</taxon>
        <taxon>Actinomycetota</taxon>
        <taxon>Actinomycetes</taxon>
        <taxon>Micrococcales</taxon>
        <taxon>Microbacteriaceae</taxon>
        <taxon>Cryobacterium</taxon>
    </lineage>
</organism>
<proteinExistence type="predicted"/>
<evidence type="ECO:0000313" key="5">
    <source>
        <dbReference type="EMBL" id="TFB75024.1"/>
    </source>
</evidence>
<gene>
    <name evidence="5" type="ORF">E3O06_06735</name>
</gene>
<accession>A0A4R8V1B9</accession>
<keyword evidence="3" id="KW-0804">Transcription</keyword>
<dbReference type="PANTHER" id="PTHR43537">
    <property type="entry name" value="TRANSCRIPTIONAL REGULATOR, GNTR FAMILY"/>
    <property type="match status" value="1"/>
</dbReference>
<dbReference type="PRINTS" id="PR00035">
    <property type="entry name" value="HTHGNTR"/>
</dbReference>
<dbReference type="InterPro" id="IPR036388">
    <property type="entry name" value="WH-like_DNA-bd_sf"/>
</dbReference>
<dbReference type="AlphaFoldDB" id="A0A4R8V1B9"/>
<dbReference type="InterPro" id="IPR008920">
    <property type="entry name" value="TF_FadR/GntR_C"/>
</dbReference>
<evidence type="ECO:0000313" key="6">
    <source>
        <dbReference type="Proteomes" id="UP000298173"/>
    </source>
</evidence>
<dbReference type="InterPro" id="IPR036390">
    <property type="entry name" value="WH_DNA-bd_sf"/>
</dbReference>
<protein>
    <submittedName>
        <fullName evidence="5">FadR family transcriptional regulator</fullName>
    </submittedName>
</protein>
<name>A0A4R8V1B9_9MICO</name>
<evidence type="ECO:0000256" key="3">
    <source>
        <dbReference type="ARBA" id="ARBA00023163"/>
    </source>
</evidence>
<keyword evidence="6" id="KW-1185">Reference proteome</keyword>
<evidence type="ECO:0000256" key="1">
    <source>
        <dbReference type="ARBA" id="ARBA00023015"/>
    </source>
</evidence>
<evidence type="ECO:0000256" key="2">
    <source>
        <dbReference type="ARBA" id="ARBA00023125"/>
    </source>
</evidence>
<dbReference type="GO" id="GO:0003700">
    <property type="term" value="F:DNA-binding transcription factor activity"/>
    <property type="evidence" value="ECO:0007669"/>
    <property type="project" value="InterPro"/>
</dbReference>
<dbReference type="PROSITE" id="PS50949">
    <property type="entry name" value="HTH_GNTR"/>
    <property type="match status" value="1"/>
</dbReference>
<feature type="domain" description="HTH gntR-type" evidence="4">
    <location>
        <begin position="31"/>
        <end position="101"/>
    </location>
</feature>
<dbReference type="Proteomes" id="UP000298173">
    <property type="component" value="Unassembled WGS sequence"/>
</dbReference>
<dbReference type="SMART" id="SM00895">
    <property type="entry name" value="FCD"/>
    <property type="match status" value="1"/>
</dbReference>
<dbReference type="SUPFAM" id="SSF46785">
    <property type="entry name" value="Winged helix' DNA-binding domain"/>
    <property type="match status" value="1"/>
</dbReference>
<reference evidence="5 6" key="1">
    <citation type="submission" date="2019-03" db="EMBL/GenBank/DDBJ databases">
        <title>Genomics of glacier-inhabiting Cryobacterium strains.</title>
        <authorList>
            <person name="Liu Q."/>
            <person name="Xin Y.-H."/>
        </authorList>
    </citation>
    <scope>NUCLEOTIDE SEQUENCE [LARGE SCALE GENOMIC DNA]</scope>
    <source>
        <strain evidence="5 6">HLT2-23</strain>
    </source>
</reference>
<keyword evidence="1" id="KW-0805">Transcription regulation</keyword>